<dbReference type="RefSeq" id="WP_184133571.1">
    <property type="nucleotide sequence ID" value="NZ_JACHFL010000007.1"/>
</dbReference>
<dbReference type="EMBL" id="JACHFL010000007">
    <property type="protein sequence ID" value="MBB5363908.1"/>
    <property type="molecule type" value="Genomic_DNA"/>
</dbReference>
<evidence type="ECO:0000256" key="1">
    <source>
        <dbReference type="SAM" id="MobiDB-lite"/>
    </source>
</evidence>
<feature type="compositionally biased region" description="Low complexity" evidence="1">
    <location>
        <begin position="1"/>
        <end position="12"/>
    </location>
</feature>
<comment type="caution">
    <text evidence="2">The sequence shown here is derived from an EMBL/GenBank/DDBJ whole genome shotgun (WGS) entry which is preliminary data.</text>
</comment>
<dbReference type="Proteomes" id="UP000552709">
    <property type="component" value="Unassembled WGS sequence"/>
</dbReference>
<feature type="region of interest" description="Disordered" evidence="1">
    <location>
        <begin position="1"/>
        <end position="27"/>
    </location>
</feature>
<dbReference type="Pfam" id="PF10127">
    <property type="entry name" value="RlaP"/>
    <property type="match status" value="1"/>
</dbReference>
<organism evidence="2 3">
    <name type="scientific">Deinococcus humi</name>
    <dbReference type="NCBI Taxonomy" id="662880"/>
    <lineage>
        <taxon>Bacteria</taxon>
        <taxon>Thermotogati</taxon>
        <taxon>Deinococcota</taxon>
        <taxon>Deinococci</taxon>
        <taxon>Deinococcales</taxon>
        <taxon>Deinococcaceae</taxon>
        <taxon>Deinococcus</taxon>
    </lineage>
</organism>
<evidence type="ECO:0000313" key="2">
    <source>
        <dbReference type="EMBL" id="MBB5363908.1"/>
    </source>
</evidence>
<dbReference type="PANTHER" id="PTHR34817">
    <property type="entry name" value="NUCLEOTIDYLTRANSFERASE"/>
    <property type="match status" value="1"/>
</dbReference>
<evidence type="ECO:0000313" key="3">
    <source>
        <dbReference type="Proteomes" id="UP000552709"/>
    </source>
</evidence>
<accession>A0A7W8JW33</accession>
<protein>
    <recommendedName>
        <fullName evidence="4">Nucleotidyltransferase</fullName>
    </recommendedName>
</protein>
<gene>
    <name evidence="2" type="ORF">HNQ08_003015</name>
</gene>
<proteinExistence type="predicted"/>
<reference evidence="2 3" key="1">
    <citation type="submission" date="2020-08" db="EMBL/GenBank/DDBJ databases">
        <title>Genomic Encyclopedia of Type Strains, Phase IV (KMG-IV): sequencing the most valuable type-strain genomes for metagenomic binning, comparative biology and taxonomic classification.</title>
        <authorList>
            <person name="Goeker M."/>
        </authorList>
    </citation>
    <scope>NUCLEOTIDE SEQUENCE [LARGE SCALE GENOMIC DNA]</scope>
    <source>
        <strain evidence="2 3">DSM 27939</strain>
    </source>
</reference>
<dbReference type="AlphaFoldDB" id="A0A7W8JW33"/>
<dbReference type="InterPro" id="IPR018775">
    <property type="entry name" value="RlaP"/>
</dbReference>
<sequence length="297" mass="32922">MPPLPSASALPPGTSVTLRTPQGDRPAGAVGVVARAPAQGSSSIYDVQFPDGALLAINRVHLGVRRKEAEALPVNHTDYFPHVQYRCVMGSRAFGLDTADSDTDLRGFYLPPATAHWGLGDVPEQLERGEEVYWEARKFLLLALKANPNVLEVLYSPQVLTVTPVAQALLNIRGALLSQLVYQTYGGYVMGQFKRLEMDRRNHGDIRPKHVMHLLRLLLSGIHVLNTGEVLVDVGEHRAALLAVKSGELNWEETNRWRLELHRAFDKAYARTRLPERPDYALAETWLIGARRAAVDG</sequence>
<evidence type="ECO:0008006" key="4">
    <source>
        <dbReference type="Google" id="ProtNLM"/>
    </source>
</evidence>
<dbReference type="PANTHER" id="PTHR34817:SF2">
    <property type="entry name" value="NUCLEOTIDYLTRANSFERASE"/>
    <property type="match status" value="1"/>
</dbReference>
<keyword evidence="3" id="KW-1185">Reference proteome</keyword>
<name>A0A7W8JW33_9DEIO</name>